<evidence type="ECO:0008006" key="3">
    <source>
        <dbReference type="Google" id="ProtNLM"/>
    </source>
</evidence>
<dbReference type="InterPro" id="IPR009279">
    <property type="entry name" value="Portal_Mu"/>
</dbReference>
<evidence type="ECO:0000313" key="1">
    <source>
        <dbReference type="EMBL" id="EME69725.1"/>
    </source>
</evidence>
<sequence length="518" mass="56624">MTLKPGLRQHIATPKRDIFVQVFGDLMRPQDDVLIAQGGGKGLKIYEEIERDPLAFAVLQKRKLGMVARTWTVEPGGPRRQDRLAVELAERVLGGEWGLSFDRVCLDLLDANLKGYAVAEIIWDLVDGYNVPVEIKPKDQRRFVFDDEGRPRLLTWENPLFGEELPEKKFLVHRFGDKTGDPYGRGLGHQLFWWVYFKRMAAQFWLGFADKFGSPTVIGEVPDTMLPEDEDKLLAKLAGIAQECAMTVPTGTVVKLLEAMRSGTVTYPDLVSYCDQMITIAVLGETLTTSEGNAGSRALGQVHQTVKDEIIDADSDLLSGTLNGQLLAWVSQANYPDARPASVWRPRPTRKEAEAKTEQEQLKARQMALDYIKAMLAAGWEPEDPAADITEQWSGGWTYTGIVSQIDARPPAAPDTPLVSADSLAPPVPALAAPDRPAPMDHLAADLDAAAAPAMDRLIGQLRQMLADVEAGGGDLADVLGRLADLYPALDPSDLGLAIAEAMTLGNLTGRLDAAHGR</sequence>
<reference evidence="1 2" key="1">
    <citation type="journal article" date="2014" name="Genome Announc.">
        <title>Draft Genome Sequence of Magnetospirillum sp. Strain SO-1, a Freshwater Magnetotactic Bacterium Isolated from the Ol'khovka River, Russia.</title>
        <authorList>
            <person name="Grouzdev D.S."/>
            <person name="Dziuba M.V."/>
            <person name="Sukhacheva M.S."/>
            <person name="Mardanov A.V."/>
            <person name="Beletskiy A.V."/>
            <person name="Kuznetsov B.B."/>
            <person name="Skryabin K.G."/>
        </authorList>
    </citation>
    <scope>NUCLEOTIDE SEQUENCE [LARGE SCALE GENOMIC DNA]</scope>
    <source>
        <strain evidence="1 2">SO-1</strain>
    </source>
</reference>
<gene>
    <name evidence="1" type="ORF">H261_11844</name>
</gene>
<dbReference type="STRING" id="1244869.H261_11844"/>
<evidence type="ECO:0000313" key="2">
    <source>
        <dbReference type="Proteomes" id="UP000011744"/>
    </source>
</evidence>
<accession>M2Z5Y0</accession>
<dbReference type="PATRIC" id="fig|1244869.3.peg.2386"/>
<proteinExistence type="predicted"/>
<dbReference type="EMBL" id="AONQ01000028">
    <property type="protein sequence ID" value="EME69725.1"/>
    <property type="molecule type" value="Genomic_DNA"/>
</dbReference>
<keyword evidence="2" id="KW-1185">Reference proteome</keyword>
<protein>
    <recommendedName>
        <fullName evidence="3">Mu-like prophage FluMu protein gp29</fullName>
    </recommendedName>
</protein>
<dbReference type="Proteomes" id="UP000011744">
    <property type="component" value="Unassembled WGS sequence"/>
</dbReference>
<name>M2Z5Y0_9PROT</name>
<dbReference type="AlphaFoldDB" id="M2Z5Y0"/>
<comment type="caution">
    <text evidence="1">The sequence shown here is derived from an EMBL/GenBank/DDBJ whole genome shotgun (WGS) entry which is preliminary data.</text>
</comment>
<dbReference type="RefSeq" id="WP_008617700.1">
    <property type="nucleotide sequence ID" value="NZ_AONQ01000028.1"/>
</dbReference>
<dbReference type="eggNOG" id="COG4383">
    <property type="taxonomic scope" value="Bacteria"/>
</dbReference>
<dbReference type="Pfam" id="PF06074">
    <property type="entry name" value="Portal_Mu"/>
    <property type="match status" value="1"/>
</dbReference>
<dbReference type="OrthoDB" id="9797300at2"/>
<organism evidence="1 2">
    <name type="scientific">Paramagnetospirillum caucaseum</name>
    <dbReference type="NCBI Taxonomy" id="1244869"/>
    <lineage>
        <taxon>Bacteria</taxon>
        <taxon>Pseudomonadati</taxon>
        <taxon>Pseudomonadota</taxon>
        <taxon>Alphaproteobacteria</taxon>
        <taxon>Rhodospirillales</taxon>
        <taxon>Magnetospirillaceae</taxon>
        <taxon>Paramagnetospirillum</taxon>
    </lineage>
</organism>